<dbReference type="Proteomes" id="UP001623600">
    <property type="component" value="Unassembled WGS sequence"/>
</dbReference>
<comment type="caution">
    <text evidence="1">The sequence shown here is derived from an EMBL/GenBank/DDBJ whole genome shotgun (WGS) entry which is preliminary data.</text>
</comment>
<dbReference type="Pfam" id="PF07083">
    <property type="entry name" value="DUF1351"/>
    <property type="match status" value="1"/>
</dbReference>
<evidence type="ECO:0000313" key="2">
    <source>
        <dbReference type="Proteomes" id="UP001623600"/>
    </source>
</evidence>
<dbReference type="InterPro" id="IPR009785">
    <property type="entry name" value="Prophage_Lj928_Orf309"/>
</dbReference>
<dbReference type="EMBL" id="JBJIAB010000037">
    <property type="protein sequence ID" value="MFL0167702.1"/>
    <property type="molecule type" value="Genomic_DNA"/>
</dbReference>
<proteinExistence type="predicted"/>
<name>A0ABW8SC34_9CLOT</name>
<dbReference type="RefSeq" id="WP_406762447.1">
    <property type="nucleotide sequence ID" value="NZ_JBJIAB010000037.1"/>
</dbReference>
<evidence type="ECO:0000313" key="1">
    <source>
        <dbReference type="EMBL" id="MFL0167702.1"/>
    </source>
</evidence>
<protein>
    <submittedName>
        <fullName evidence="1">DUF1351 domain-containing protein</fullName>
    </submittedName>
</protein>
<organism evidence="1 2">
    <name type="scientific">Candidatus Clostridium helianthi</name>
    <dbReference type="NCBI Taxonomy" id="3381660"/>
    <lineage>
        <taxon>Bacteria</taxon>
        <taxon>Bacillati</taxon>
        <taxon>Bacillota</taxon>
        <taxon>Clostridia</taxon>
        <taxon>Eubacteriales</taxon>
        <taxon>Clostridiaceae</taxon>
        <taxon>Clostridium</taxon>
    </lineage>
</organism>
<sequence length="304" mass="34877">MKDLEVIKELPIIKTNFKDVKVSLKETIAKYKGIVVTEEGLQDCKATQKELAGLRNKIDDFRKTVKKDMEVPIKEFEGQCKELMGLISDAEQPIKEGITIFDNKRREEKRNKALELIQESIQAYQLNGKYSSNLTVLDKYLNLSASAKSVKEDIAQRAASLAKEQQDELKLKEIEKSTILATIESANANIKSKLKFEDFDRYINMNYPLDRIIKEINIRAETIRKAENPPEPPNEEIKPMDKVNGQKVIHTDPKPAQKQAKEVETLYFYELRVIANGENMLKLKKLVQSEGFKYETLNKGVVKK</sequence>
<keyword evidence="2" id="KW-1185">Reference proteome</keyword>
<reference evidence="1 2" key="1">
    <citation type="submission" date="2024-11" db="EMBL/GenBank/DDBJ databases">
        <authorList>
            <person name="Heng Y.C."/>
            <person name="Lim A.C.H."/>
            <person name="Lee J.K.Y."/>
            <person name="Kittelmann S."/>
        </authorList>
    </citation>
    <scope>NUCLEOTIDE SEQUENCE [LARGE SCALE GENOMIC DNA]</scope>
    <source>
        <strain evidence="1 2">WILCCON 0112</strain>
    </source>
</reference>
<gene>
    <name evidence="1" type="ORF">ACJDTP_21750</name>
</gene>
<accession>A0ABW8SC34</accession>